<protein>
    <submittedName>
        <fullName evidence="5">Spore germination protein</fullName>
    </submittedName>
</protein>
<dbReference type="PANTHER" id="PTHR22550:SF16">
    <property type="entry name" value="SPORE GERMINATION PROTEIN"/>
    <property type="match status" value="1"/>
</dbReference>
<dbReference type="Pfam" id="PF03323">
    <property type="entry name" value="GerA"/>
    <property type="match status" value="1"/>
</dbReference>
<dbReference type="InterPro" id="IPR050768">
    <property type="entry name" value="UPF0353/GerABKA_families"/>
</dbReference>
<keyword evidence="4" id="KW-0812">Transmembrane</keyword>
<evidence type="ECO:0000313" key="6">
    <source>
        <dbReference type="Proteomes" id="UP000246635"/>
    </source>
</evidence>
<sequence length="515" mass="57456">MDNKTLTRGFRKYRDVATRVEPARTDPLEVDLRQNFEKLKEIFSNTPDLINRRFILKADNRQALLAYLEGLSDKSSINRDILTPLKQGTAEINGINDFPATIGEFHQLTDWGQVEHMLFAGYSILFIDGEKVAYACGSQGWPQRAIEDPQLETSLKGAHQGFVETGGANVALIRRYIPNRELKIKQFTIGARSQTKLSILYLSDVANIQTLNVLEERLSKLDVDAVINTGELAELIEDSPFSPFPQFILTERPDAASSQILQGKFVIVVDRSPSALVGPVNFISFFQSVDDYSTRWTIATFIRMLRLLAFFIAILLPAIYISVVSFHFEVIPMKLLSTIGQSRAKVPFPPYMEAVFMELTLEMLREAGVRLPAPVGQTVGIVGGIVIGQAIVQAGLISNIMVVVVAFTAIASFILPNYDMGAAVRLVRFAMMLFASLFGFVGIVVGLMTLIAHLLSLKSLGVPYSTPFGPVRFRDWKDTMVRIPIWLMKNRPTSSNAQQDTRQGDTGHPREDERH</sequence>
<comment type="similarity">
    <text evidence="1">Belongs to the GerABKA family.</text>
</comment>
<feature type="transmembrane region" description="Helical" evidence="4">
    <location>
        <begin position="430"/>
        <end position="455"/>
    </location>
</feature>
<feature type="transmembrane region" description="Helical" evidence="4">
    <location>
        <begin position="399"/>
        <end position="418"/>
    </location>
</feature>
<evidence type="ECO:0000256" key="3">
    <source>
        <dbReference type="SAM" id="MobiDB-lite"/>
    </source>
</evidence>
<dbReference type="OrthoDB" id="1726708at2"/>
<keyword evidence="2 4" id="KW-0472">Membrane</keyword>
<feature type="region of interest" description="Disordered" evidence="3">
    <location>
        <begin position="492"/>
        <end position="515"/>
    </location>
</feature>
<evidence type="ECO:0000256" key="2">
    <source>
        <dbReference type="ARBA" id="ARBA00023136"/>
    </source>
</evidence>
<keyword evidence="6" id="KW-1185">Reference proteome</keyword>
<comment type="caution">
    <text evidence="5">The sequence shown here is derived from an EMBL/GenBank/DDBJ whole genome shotgun (WGS) entry which is preliminary data.</text>
</comment>
<dbReference type="GO" id="GO:0016020">
    <property type="term" value="C:membrane"/>
    <property type="evidence" value="ECO:0007669"/>
    <property type="project" value="InterPro"/>
</dbReference>
<reference evidence="5 6" key="1">
    <citation type="submission" date="2018-05" db="EMBL/GenBank/DDBJ databases">
        <title>Genomic Encyclopedia of Type Strains, Phase III (KMG-III): the genomes of soil and plant-associated and newly described type strains.</title>
        <authorList>
            <person name="Whitman W."/>
        </authorList>
    </citation>
    <scope>NUCLEOTIDE SEQUENCE [LARGE SCALE GENOMIC DNA]</scope>
    <source>
        <strain evidence="5 6">CECT 5696</strain>
    </source>
</reference>
<dbReference type="AlphaFoldDB" id="A0A2V2YXV0"/>
<dbReference type="GO" id="GO:0009847">
    <property type="term" value="P:spore germination"/>
    <property type="evidence" value="ECO:0007669"/>
    <property type="project" value="InterPro"/>
</dbReference>
<dbReference type="InterPro" id="IPR004995">
    <property type="entry name" value="Spore_Ger"/>
</dbReference>
<dbReference type="Proteomes" id="UP000246635">
    <property type="component" value="Unassembled WGS sequence"/>
</dbReference>
<evidence type="ECO:0000256" key="4">
    <source>
        <dbReference type="SAM" id="Phobius"/>
    </source>
</evidence>
<gene>
    <name evidence="5" type="ORF">DFQ01_103481</name>
</gene>
<keyword evidence="4" id="KW-1133">Transmembrane helix</keyword>
<feature type="compositionally biased region" description="Basic and acidic residues" evidence="3">
    <location>
        <begin position="502"/>
        <end position="515"/>
    </location>
</feature>
<name>A0A2V2YXV0_9BACL</name>
<dbReference type="PANTHER" id="PTHR22550">
    <property type="entry name" value="SPORE GERMINATION PROTEIN"/>
    <property type="match status" value="1"/>
</dbReference>
<organism evidence="5 6">
    <name type="scientific">Paenibacillus cellulosilyticus</name>
    <dbReference type="NCBI Taxonomy" id="375489"/>
    <lineage>
        <taxon>Bacteria</taxon>
        <taxon>Bacillati</taxon>
        <taxon>Bacillota</taxon>
        <taxon>Bacilli</taxon>
        <taxon>Bacillales</taxon>
        <taxon>Paenibacillaceae</taxon>
        <taxon>Paenibacillus</taxon>
    </lineage>
</organism>
<evidence type="ECO:0000313" key="5">
    <source>
        <dbReference type="EMBL" id="PWW06577.1"/>
    </source>
</evidence>
<proteinExistence type="inferred from homology"/>
<dbReference type="RefSeq" id="WP_110043239.1">
    <property type="nucleotide sequence ID" value="NZ_CP054612.1"/>
</dbReference>
<dbReference type="PIRSF" id="PIRSF005690">
    <property type="entry name" value="GerBA"/>
    <property type="match status" value="1"/>
</dbReference>
<dbReference type="EMBL" id="QGTQ01000003">
    <property type="protein sequence ID" value="PWW06577.1"/>
    <property type="molecule type" value="Genomic_DNA"/>
</dbReference>
<evidence type="ECO:0000256" key="1">
    <source>
        <dbReference type="ARBA" id="ARBA00005278"/>
    </source>
</evidence>
<feature type="transmembrane region" description="Helical" evidence="4">
    <location>
        <begin position="305"/>
        <end position="328"/>
    </location>
</feature>
<accession>A0A2V2YXV0</accession>
<feature type="compositionally biased region" description="Polar residues" evidence="3">
    <location>
        <begin position="492"/>
        <end position="501"/>
    </location>
</feature>